<dbReference type="AlphaFoldDB" id="A0A165V102"/>
<comment type="subcellular location">
    <subcellularLocation>
        <location evidence="1">Membrane</location>
    </subcellularLocation>
</comment>
<dbReference type="CDD" id="cd16454">
    <property type="entry name" value="RING-H2_PA-TM-RING"/>
    <property type="match status" value="1"/>
</dbReference>
<gene>
    <name evidence="13" type="ORF">NEOLEDRAFT_1154075</name>
</gene>
<evidence type="ECO:0000256" key="5">
    <source>
        <dbReference type="ARBA" id="ARBA00022833"/>
    </source>
</evidence>
<evidence type="ECO:0000313" key="13">
    <source>
        <dbReference type="EMBL" id="KZT28992.1"/>
    </source>
</evidence>
<evidence type="ECO:0000256" key="3">
    <source>
        <dbReference type="ARBA" id="ARBA00022723"/>
    </source>
</evidence>
<keyword evidence="2 10" id="KW-0812">Transmembrane</keyword>
<dbReference type="GO" id="GO:0008270">
    <property type="term" value="F:zinc ion binding"/>
    <property type="evidence" value="ECO:0007669"/>
    <property type="project" value="UniProtKB-KW"/>
</dbReference>
<feature type="signal peptide" evidence="11">
    <location>
        <begin position="1"/>
        <end position="24"/>
    </location>
</feature>
<keyword evidence="3" id="KW-0479">Metal-binding</keyword>
<dbReference type="GO" id="GO:0016020">
    <property type="term" value="C:membrane"/>
    <property type="evidence" value="ECO:0007669"/>
    <property type="project" value="UniProtKB-SubCell"/>
</dbReference>
<dbReference type="SMART" id="SM00184">
    <property type="entry name" value="RING"/>
    <property type="match status" value="1"/>
</dbReference>
<evidence type="ECO:0000313" key="14">
    <source>
        <dbReference type="Proteomes" id="UP000076761"/>
    </source>
</evidence>
<dbReference type="InterPro" id="IPR001841">
    <property type="entry name" value="Znf_RING"/>
</dbReference>
<name>A0A165V102_9AGAM</name>
<feature type="region of interest" description="Disordered" evidence="9">
    <location>
        <begin position="286"/>
        <end position="306"/>
    </location>
</feature>
<evidence type="ECO:0000256" key="10">
    <source>
        <dbReference type="SAM" id="Phobius"/>
    </source>
</evidence>
<evidence type="ECO:0000259" key="12">
    <source>
        <dbReference type="PROSITE" id="PS50089"/>
    </source>
</evidence>
<keyword evidence="5" id="KW-0862">Zinc</keyword>
<feature type="region of interest" description="Disordered" evidence="9">
    <location>
        <begin position="227"/>
        <end position="249"/>
    </location>
</feature>
<dbReference type="EMBL" id="KV425555">
    <property type="protein sequence ID" value="KZT28992.1"/>
    <property type="molecule type" value="Genomic_DNA"/>
</dbReference>
<keyword evidence="4 8" id="KW-0863">Zinc-finger</keyword>
<dbReference type="STRING" id="1314782.A0A165V102"/>
<evidence type="ECO:0000256" key="4">
    <source>
        <dbReference type="ARBA" id="ARBA00022771"/>
    </source>
</evidence>
<sequence length="540" mass="59019">MAFSVLCGLLCTFLALLGHYSVWAYIPALPTNDTSGVVGGPNVTDISMLYLRWYMGSYSETVSYQLVGNGSSGISQGALVHFSEPMSWNNETTTTPWIALVACDYNATNASQIDDIFTLARDRGAKAALLYSEYSQACVINPDYANPDNFEQVMDIFSTQSLTSAKLIEYQFTTTTVNKTLYGDYNASLLNASAAVINNTMNTGTMNISSYIFAELKAYNATGSGSIDGSNSGDPSTSSSSGTTSSNPKSNSSLAMIILYAITGCVSALFCVVIITGAIRAIRHPERYGPRNGNFDGRGSSGQSRAQGLGRAILDTFPVVKFGRNDGGQNSSDDMGLKDIEQGETPQTLPREGMQAADANKDVAEEHWVERSENDHEVPPAPLDGERREQIEASTSRAVPVRRPSGRARPAEDVVPDVIGHETCPICILDFEEGDDLRVLPCEGKHRFHQQCVDPWLLELSSSCPICRQDFHALETMMHGEDESPQDYFQQNHGTRDTSSGGNRFSRYLRSAIRRRRYREEAAGYDPTDPYMPYAPETGL</sequence>
<dbReference type="OrthoDB" id="8062037at2759"/>
<evidence type="ECO:0000256" key="8">
    <source>
        <dbReference type="PROSITE-ProRule" id="PRU00175"/>
    </source>
</evidence>
<feature type="region of interest" description="Disordered" evidence="9">
    <location>
        <begin position="345"/>
        <end position="410"/>
    </location>
</feature>
<evidence type="ECO:0000256" key="11">
    <source>
        <dbReference type="SAM" id="SignalP"/>
    </source>
</evidence>
<feature type="region of interest" description="Disordered" evidence="9">
    <location>
        <begin position="483"/>
        <end position="503"/>
    </location>
</feature>
<dbReference type="InParanoid" id="A0A165V102"/>
<organism evidence="13 14">
    <name type="scientific">Neolentinus lepideus HHB14362 ss-1</name>
    <dbReference type="NCBI Taxonomy" id="1314782"/>
    <lineage>
        <taxon>Eukaryota</taxon>
        <taxon>Fungi</taxon>
        <taxon>Dikarya</taxon>
        <taxon>Basidiomycota</taxon>
        <taxon>Agaricomycotina</taxon>
        <taxon>Agaricomycetes</taxon>
        <taxon>Gloeophyllales</taxon>
        <taxon>Gloeophyllaceae</taxon>
        <taxon>Neolentinus</taxon>
    </lineage>
</organism>
<feature type="domain" description="RING-type" evidence="12">
    <location>
        <begin position="424"/>
        <end position="468"/>
    </location>
</feature>
<feature type="transmembrane region" description="Helical" evidence="10">
    <location>
        <begin position="254"/>
        <end position="279"/>
    </location>
</feature>
<dbReference type="Gene3D" id="3.30.40.10">
    <property type="entry name" value="Zinc/RING finger domain, C3HC4 (zinc finger)"/>
    <property type="match status" value="1"/>
</dbReference>
<dbReference type="PANTHER" id="PTHR46539">
    <property type="entry name" value="E3 UBIQUITIN-PROTEIN LIGASE ATL42"/>
    <property type="match status" value="1"/>
</dbReference>
<feature type="compositionally biased region" description="Basic and acidic residues" evidence="9">
    <location>
        <begin position="359"/>
        <end position="391"/>
    </location>
</feature>
<feature type="compositionally biased region" description="Low complexity" evidence="9">
    <location>
        <begin position="297"/>
        <end position="306"/>
    </location>
</feature>
<proteinExistence type="predicted"/>
<protein>
    <recommendedName>
        <fullName evidence="12">RING-type domain-containing protein</fullName>
    </recommendedName>
</protein>
<evidence type="ECO:0000256" key="6">
    <source>
        <dbReference type="ARBA" id="ARBA00022989"/>
    </source>
</evidence>
<evidence type="ECO:0000256" key="9">
    <source>
        <dbReference type="SAM" id="MobiDB-lite"/>
    </source>
</evidence>
<evidence type="ECO:0000256" key="1">
    <source>
        <dbReference type="ARBA" id="ARBA00004370"/>
    </source>
</evidence>
<feature type="chain" id="PRO_5007867856" description="RING-type domain-containing protein" evidence="11">
    <location>
        <begin position="25"/>
        <end position="540"/>
    </location>
</feature>
<feature type="compositionally biased region" description="Polar residues" evidence="9">
    <location>
        <begin position="487"/>
        <end position="503"/>
    </location>
</feature>
<dbReference type="InterPro" id="IPR013083">
    <property type="entry name" value="Znf_RING/FYVE/PHD"/>
</dbReference>
<keyword evidence="6 10" id="KW-1133">Transmembrane helix</keyword>
<accession>A0A165V102</accession>
<dbReference type="PROSITE" id="PS50089">
    <property type="entry name" value="ZF_RING_2"/>
    <property type="match status" value="1"/>
</dbReference>
<evidence type="ECO:0000256" key="7">
    <source>
        <dbReference type="ARBA" id="ARBA00023136"/>
    </source>
</evidence>
<evidence type="ECO:0000256" key="2">
    <source>
        <dbReference type="ARBA" id="ARBA00022692"/>
    </source>
</evidence>
<keyword evidence="14" id="KW-1185">Reference proteome</keyword>
<keyword evidence="11" id="KW-0732">Signal</keyword>
<dbReference type="Proteomes" id="UP000076761">
    <property type="component" value="Unassembled WGS sequence"/>
</dbReference>
<dbReference type="SUPFAM" id="SSF57850">
    <property type="entry name" value="RING/U-box"/>
    <property type="match status" value="1"/>
</dbReference>
<dbReference type="PANTHER" id="PTHR46539:SF1">
    <property type="entry name" value="E3 UBIQUITIN-PROTEIN LIGASE ATL42"/>
    <property type="match status" value="1"/>
</dbReference>
<reference evidence="13 14" key="1">
    <citation type="journal article" date="2016" name="Mol. Biol. Evol.">
        <title>Comparative Genomics of Early-Diverging Mushroom-Forming Fungi Provides Insights into the Origins of Lignocellulose Decay Capabilities.</title>
        <authorList>
            <person name="Nagy L.G."/>
            <person name="Riley R."/>
            <person name="Tritt A."/>
            <person name="Adam C."/>
            <person name="Daum C."/>
            <person name="Floudas D."/>
            <person name="Sun H."/>
            <person name="Yadav J.S."/>
            <person name="Pangilinan J."/>
            <person name="Larsson K.H."/>
            <person name="Matsuura K."/>
            <person name="Barry K."/>
            <person name="Labutti K."/>
            <person name="Kuo R."/>
            <person name="Ohm R.A."/>
            <person name="Bhattacharya S.S."/>
            <person name="Shirouzu T."/>
            <person name="Yoshinaga Y."/>
            <person name="Martin F.M."/>
            <person name="Grigoriev I.V."/>
            <person name="Hibbett D.S."/>
        </authorList>
    </citation>
    <scope>NUCLEOTIDE SEQUENCE [LARGE SCALE GENOMIC DNA]</scope>
    <source>
        <strain evidence="13 14">HHB14362 ss-1</strain>
    </source>
</reference>
<dbReference type="Pfam" id="PF13639">
    <property type="entry name" value="zf-RING_2"/>
    <property type="match status" value="1"/>
</dbReference>
<keyword evidence="7 10" id="KW-0472">Membrane</keyword>